<evidence type="ECO:0000313" key="2">
    <source>
        <dbReference type="EMBL" id="MRY59298.1"/>
    </source>
</evidence>
<dbReference type="EMBL" id="WKLT01000015">
    <property type="protein sequence ID" value="MRY59298.1"/>
    <property type="molecule type" value="Genomic_DNA"/>
</dbReference>
<dbReference type="PANTHER" id="PTHR43685">
    <property type="entry name" value="GLYCOSYLTRANSFERASE"/>
    <property type="match status" value="1"/>
</dbReference>
<organism evidence="2 3">
    <name type="scientific">Parabacteroides distasonis</name>
    <dbReference type="NCBI Taxonomy" id="823"/>
    <lineage>
        <taxon>Bacteria</taxon>
        <taxon>Pseudomonadati</taxon>
        <taxon>Bacteroidota</taxon>
        <taxon>Bacteroidia</taxon>
        <taxon>Bacteroidales</taxon>
        <taxon>Tannerellaceae</taxon>
        <taxon>Parabacteroides</taxon>
    </lineage>
</organism>
<dbReference type="Gene3D" id="3.90.550.10">
    <property type="entry name" value="Spore Coat Polysaccharide Biosynthesis Protein SpsA, Chain A"/>
    <property type="match status" value="1"/>
</dbReference>
<dbReference type="InterPro" id="IPR050834">
    <property type="entry name" value="Glycosyltransf_2"/>
</dbReference>
<evidence type="ECO:0000313" key="3">
    <source>
        <dbReference type="Proteomes" id="UP000463337"/>
    </source>
</evidence>
<dbReference type="RefSeq" id="WP_129984488.1">
    <property type="nucleotide sequence ID" value="NZ_JADNEQ010000002.1"/>
</dbReference>
<dbReference type="PANTHER" id="PTHR43685:SF2">
    <property type="entry name" value="GLYCOSYLTRANSFERASE 2-LIKE DOMAIN-CONTAINING PROTEIN"/>
    <property type="match status" value="1"/>
</dbReference>
<dbReference type="AlphaFoldDB" id="A0A6I2N3B1"/>
<dbReference type="GO" id="GO:0016740">
    <property type="term" value="F:transferase activity"/>
    <property type="evidence" value="ECO:0007669"/>
    <property type="project" value="UniProtKB-KW"/>
</dbReference>
<dbReference type="InterPro" id="IPR001173">
    <property type="entry name" value="Glyco_trans_2-like"/>
</dbReference>
<reference evidence="2 3" key="1">
    <citation type="journal article" date="2019" name="Nat. Med.">
        <title>A library of human gut bacterial isolates paired with longitudinal multiomics data enables mechanistic microbiome research.</title>
        <authorList>
            <person name="Poyet M."/>
            <person name="Groussin M."/>
            <person name="Gibbons S.M."/>
            <person name="Avila-Pacheco J."/>
            <person name="Jiang X."/>
            <person name="Kearney S.M."/>
            <person name="Perrotta A.R."/>
            <person name="Berdy B."/>
            <person name="Zhao S."/>
            <person name="Lieberman T.D."/>
            <person name="Swanson P.K."/>
            <person name="Smith M."/>
            <person name="Roesemann S."/>
            <person name="Alexander J.E."/>
            <person name="Rich S.A."/>
            <person name="Livny J."/>
            <person name="Vlamakis H."/>
            <person name="Clish C."/>
            <person name="Bullock K."/>
            <person name="Deik A."/>
            <person name="Scott J."/>
            <person name="Pierce K.A."/>
            <person name="Xavier R.J."/>
            <person name="Alm E.J."/>
        </authorList>
    </citation>
    <scope>NUCLEOTIDE SEQUENCE [LARGE SCALE GENOMIC DNA]</scope>
    <source>
        <strain evidence="2 3">BIOML-A41</strain>
    </source>
</reference>
<gene>
    <name evidence="2" type="ORF">GKD59_15560</name>
</gene>
<sequence>MMGKISVCIATYNGAKYIKEQLESILCQLSEDDEVIVSDDSSTDETLQRIAELDDSRIQIYIFDRDKSGLSLINLVTTNFENALKMATGEIIFLADQDDVWCENKVKIMSLILKEYDYVVSDCYLTDSNLIVKSNTRFDGSVTLSRWKALYKPTPWQGCCAAFRRSV</sequence>
<accession>A0A6I2N3B1</accession>
<proteinExistence type="predicted"/>
<comment type="caution">
    <text evidence="2">The sequence shown here is derived from an EMBL/GenBank/DDBJ whole genome shotgun (WGS) entry which is preliminary data.</text>
</comment>
<protein>
    <submittedName>
        <fullName evidence="2">Glycosyltransferase</fullName>
    </submittedName>
</protein>
<name>A0A6I2N3B1_PARDI</name>
<evidence type="ECO:0000259" key="1">
    <source>
        <dbReference type="Pfam" id="PF00535"/>
    </source>
</evidence>
<dbReference type="Pfam" id="PF00535">
    <property type="entry name" value="Glycos_transf_2"/>
    <property type="match status" value="1"/>
</dbReference>
<dbReference type="InterPro" id="IPR029044">
    <property type="entry name" value="Nucleotide-diphossugar_trans"/>
</dbReference>
<feature type="domain" description="Glycosyltransferase 2-like" evidence="1">
    <location>
        <begin position="6"/>
        <end position="156"/>
    </location>
</feature>
<keyword evidence="2" id="KW-0808">Transferase</keyword>
<dbReference type="SUPFAM" id="SSF53448">
    <property type="entry name" value="Nucleotide-diphospho-sugar transferases"/>
    <property type="match status" value="1"/>
</dbReference>
<dbReference type="Proteomes" id="UP000463337">
    <property type="component" value="Unassembled WGS sequence"/>
</dbReference>